<dbReference type="InterPro" id="IPR038765">
    <property type="entry name" value="Papain-like_cys_pep_sf"/>
</dbReference>
<dbReference type="EMBL" id="LKTS01000048">
    <property type="protein sequence ID" value="PKD15794.1"/>
    <property type="molecule type" value="Genomic_DNA"/>
</dbReference>
<evidence type="ECO:0000313" key="3">
    <source>
        <dbReference type="Proteomes" id="UP000232673"/>
    </source>
</evidence>
<evidence type="ECO:0000313" key="2">
    <source>
        <dbReference type="EMBL" id="PKD15794.1"/>
    </source>
</evidence>
<protein>
    <recommendedName>
        <fullName evidence="1">DUF3857 domain-containing protein</fullName>
    </recommendedName>
</protein>
<dbReference type="OrthoDB" id="8595007at2"/>
<dbReference type="Pfam" id="PF12969">
    <property type="entry name" value="DUF3857"/>
    <property type="match status" value="1"/>
</dbReference>
<dbReference type="Proteomes" id="UP000232673">
    <property type="component" value="Unassembled WGS sequence"/>
</dbReference>
<organism evidence="2 3">
    <name type="scientific">Salegentibacter salinarum</name>
    <dbReference type="NCBI Taxonomy" id="447422"/>
    <lineage>
        <taxon>Bacteria</taxon>
        <taxon>Pseudomonadati</taxon>
        <taxon>Bacteroidota</taxon>
        <taxon>Flavobacteriia</taxon>
        <taxon>Flavobacteriales</taxon>
        <taxon>Flavobacteriaceae</taxon>
        <taxon>Salegentibacter</taxon>
    </lineage>
</organism>
<proteinExistence type="predicted"/>
<dbReference type="Gene3D" id="3.10.620.30">
    <property type="match status" value="1"/>
</dbReference>
<feature type="domain" description="DUF3857" evidence="1">
    <location>
        <begin position="59"/>
        <end position="186"/>
    </location>
</feature>
<evidence type="ECO:0000259" key="1">
    <source>
        <dbReference type="Pfam" id="PF12969"/>
    </source>
</evidence>
<dbReference type="RefSeq" id="WP_079713368.1">
    <property type="nucleotide sequence ID" value="NZ_FUZC01000008.1"/>
</dbReference>
<dbReference type="Gene3D" id="2.60.40.3140">
    <property type="match status" value="1"/>
</dbReference>
<dbReference type="STRING" id="447422.SAMN05660903_02328"/>
<gene>
    <name evidence="2" type="ORF">APR41_10905</name>
</gene>
<dbReference type="SUPFAM" id="SSF54001">
    <property type="entry name" value="Cysteine proteinases"/>
    <property type="match status" value="1"/>
</dbReference>
<reference evidence="2 3" key="1">
    <citation type="submission" date="2015-10" db="EMBL/GenBank/DDBJ databases">
        <title>Draft genome sequence of Salegentibacter salinarum KCTC 12975.</title>
        <authorList>
            <person name="Lin W."/>
            <person name="Zheng Q."/>
        </authorList>
    </citation>
    <scope>NUCLEOTIDE SEQUENCE [LARGE SCALE GENOMIC DNA]</scope>
    <source>
        <strain evidence="2 3">KCTC 12975</strain>
    </source>
</reference>
<dbReference type="Gene3D" id="2.60.120.1130">
    <property type="match status" value="1"/>
</dbReference>
<comment type="caution">
    <text evidence="2">The sequence shown here is derived from an EMBL/GenBank/DDBJ whole genome shotgun (WGS) entry which is preliminary data.</text>
</comment>
<accession>A0A2N0TM28</accession>
<keyword evidence="3" id="KW-1185">Reference proteome</keyword>
<sequence>MRKVFLLLFLFFQLGISSIYSQDYSISSLPANLLSNANAIVRNESIEISILAVDKMRVKTMRVVTVLNEYGEQHVQAYDFYDENTKIKHQEVIVYNSSGEKIDKIKERDFYDRSLNGSGTLFSDNRLSYLNYTISDYPLTFAYESEVETNSTIFIQPWKPLGNYNLSVEKTSYKLLNLNAIPFRFEERNLEELDLEKNNSTSELFYKTGNILAVKNEVLSPDLSTFTPQVLVALNEFALVGVEGKASSWKELGKWQYDYLLNNKTDLPEETTLKIKELTSKAISNREKAEIIYNYVQENTRYISVQLGIGGWEPMAAADVDKLGYGDCKALTNYTKALLESQNIPSYYTVVYGGKKNNIDPDFASMQGNHVILNLPLAEEDVWLECTSQSTPFNYLGDFTDDRKVLKISAEGGEIISTPNYSTASNLEESLCEIQLNEDGGFLAEVTRSNSGIAYGDTYGIRNQKLDHQKIYYRENWGHLKELEIGKIAFVNNRESVIFTENLEIKGTKFASKAGNRLLLPLNFLPAKSFNLPRNESRKLPLVIDRGETYKDNFQFKLPAGFKIESIPEPVVIENDFGKLSIKTSLTGISKNELNVERLLILNEGSWNSSEYNAYREFMNQIKSNTNQKAVLVSN</sequence>
<dbReference type="AlphaFoldDB" id="A0A2N0TM28"/>
<dbReference type="InterPro" id="IPR024618">
    <property type="entry name" value="DUF3857"/>
</dbReference>
<name>A0A2N0TM28_9FLAO</name>